<keyword evidence="1" id="KW-1185">Reference proteome</keyword>
<evidence type="ECO:0000313" key="2">
    <source>
        <dbReference type="WBParaSite" id="maker-uti_cns_0014329-snap-gene-0.2-mRNA-1"/>
    </source>
</evidence>
<accession>A0A1I8IN36</accession>
<dbReference type="Pfam" id="PF08477">
    <property type="entry name" value="Roc"/>
    <property type="match status" value="1"/>
</dbReference>
<sequence length="669" mass="72871">RHAPCVKILVLGDSGVGKSSLVHLLTNHSELTNPAWTVGCSLQVGLHEYRSELTGQAERLFFLEFWDIGGYPMHKNSRGVAGDWRQERPVQSRCAGQAAERWRSCRSDWLSGDPAQLRGHQIAERWHPMPSSWTASMIRSSSTGCGPGPPLRLGLDRQFLVPTVNSRNCFTANKSSCSKLLTLSPTISLCDCEKDEQSKFLKTEKNVTSTAPRSVGRVGRTAIDGVKRIKQLLLLLLLQTRAARRLSTLKSDVAHVAGRELLLLPASAAGVHVLHQLALEAVQVFGALLVFLLSEGGLLNRLPFCRTRRRAQSSPTLRSSEAGTRPAPVRLMVLSCSFSLMMLMQSQKRFSPLGGCEGSANDVGQGVHRAVFHLAVHAVVQAHQQCDGAVLVHDHGVQALDAGNKPGLGVGRRLQLKEAAVFEQRLQRADQVVRLATLRVLVVRHAGDAAEQADLLAEPVIVQHLRLPNLRPNGDEALEQAADIDVEPRLHSLGAVVESVAIFEHLLAGLALIVQLEWPADVQRQRLSVLHERRRHAAQGADGLVKLPPDGDAHGQDLDNVAAGNASAEYVCGEALLVPMVDSAAQDDLHRLLLLEVDGQTQRVEVQHGVAVKHGLRVARVVPDEVWLVGDLEDLLEQLGPLPHHGGETVVRPATDHVDHPFRVRVMAA</sequence>
<dbReference type="SUPFAM" id="SSF52540">
    <property type="entry name" value="P-loop containing nucleoside triphosphate hydrolases"/>
    <property type="match status" value="1"/>
</dbReference>
<reference evidence="2" key="1">
    <citation type="submission" date="2016-11" db="UniProtKB">
        <authorList>
            <consortium name="WormBaseParasite"/>
        </authorList>
    </citation>
    <scope>IDENTIFICATION</scope>
</reference>
<name>A0A1I8IN36_9PLAT</name>
<dbReference type="Gene3D" id="3.40.50.300">
    <property type="entry name" value="P-loop containing nucleotide triphosphate hydrolases"/>
    <property type="match status" value="1"/>
</dbReference>
<dbReference type="Proteomes" id="UP000095280">
    <property type="component" value="Unplaced"/>
</dbReference>
<evidence type="ECO:0000313" key="1">
    <source>
        <dbReference type="Proteomes" id="UP000095280"/>
    </source>
</evidence>
<protein>
    <submittedName>
        <fullName evidence="2">Roc domain-containing protein</fullName>
    </submittedName>
</protein>
<dbReference type="AlphaFoldDB" id="A0A1I8IN36"/>
<dbReference type="WBParaSite" id="maker-uti_cns_0014329-snap-gene-0.2-mRNA-1">
    <property type="protein sequence ID" value="maker-uti_cns_0014329-snap-gene-0.2-mRNA-1"/>
    <property type="gene ID" value="maker-uti_cns_0014329-snap-gene-0.2"/>
</dbReference>
<dbReference type="InterPro" id="IPR025662">
    <property type="entry name" value="Sigma_54_int_dom_ATP-bd_1"/>
</dbReference>
<proteinExistence type="predicted"/>
<organism evidence="1 2">
    <name type="scientific">Macrostomum lignano</name>
    <dbReference type="NCBI Taxonomy" id="282301"/>
    <lineage>
        <taxon>Eukaryota</taxon>
        <taxon>Metazoa</taxon>
        <taxon>Spiralia</taxon>
        <taxon>Lophotrochozoa</taxon>
        <taxon>Platyhelminthes</taxon>
        <taxon>Rhabditophora</taxon>
        <taxon>Macrostomorpha</taxon>
        <taxon>Macrostomida</taxon>
        <taxon>Macrostomidae</taxon>
        <taxon>Macrostomum</taxon>
    </lineage>
</organism>
<dbReference type="PROSITE" id="PS00675">
    <property type="entry name" value="SIGMA54_INTERACT_1"/>
    <property type="match status" value="1"/>
</dbReference>
<dbReference type="InterPro" id="IPR027417">
    <property type="entry name" value="P-loop_NTPase"/>
</dbReference>